<dbReference type="PANTHER" id="PTHR34322:SF2">
    <property type="entry name" value="TRANSPOSASE IS200-LIKE DOMAIN-CONTAINING PROTEIN"/>
    <property type="match status" value="1"/>
</dbReference>
<keyword evidence="3" id="KW-1185">Reference proteome</keyword>
<evidence type="ECO:0000313" key="3">
    <source>
        <dbReference type="Proteomes" id="UP001063475"/>
    </source>
</evidence>
<dbReference type="InterPro" id="IPR002686">
    <property type="entry name" value="Transposase_17"/>
</dbReference>
<dbReference type="RefSeq" id="WP_263470185.1">
    <property type="nucleotide sequence ID" value="NZ_JAMSHA010000003.1"/>
</dbReference>
<comment type="caution">
    <text evidence="2">The sequence shown here is derived from an EMBL/GenBank/DDBJ whole genome shotgun (WGS) entry which is preliminary data.</text>
</comment>
<feature type="domain" description="Transposase IS200-like" evidence="1">
    <location>
        <begin position="9"/>
        <end position="124"/>
    </location>
</feature>
<name>A0ABT2XTY1_9PSED</name>
<proteinExistence type="predicted"/>
<dbReference type="SMART" id="SM01321">
    <property type="entry name" value="Y1_Tnp"/>
    <property type="match status" value="1"/>
</dbReference>
<reference evidence="2" key="1">
    <citation type="submission" date="2022-06" db="EMBL/GenBank/DDBJ databases">
        <title>De novo draft assembly of the Pseudomonas mercurotoleraris sp. nov., isolated from the plants rhizosphere.</title>
        <authorList>
            <person name="Robas M."/>
            <person name="Gonzalez D."/>
            <person name="Fernandez V.M."/>
            <person name="Luna L."/>
            <person name="Provanza A."/>
            <person name="Jimenez P.A."/>
        </authorList>
    </citation>
    <scope>NUCLEOTIDE SEQUENCE</scope>
    <source>
        <strain evidence="2">SAICEUPSM</strain>
    </source>
</reference>
<organism evidence="2 3">
    <name type="scientific">Pseudomonas mercuritolerans</name>
    <dbReference type="NCBI Taxonomy" id="2951809"/>
    <lineage>
        <taxon>Bacteria</taxon>
        <taxon>Pseudomonadati</taxon>
        <taxon>Pseudomonadota</taxon>
        <taxon>Gammaproteobacteria</taxon>
        <taxon>Pseudomonadales</taxon>
        <taxon>Pseudomonadaceae</taxon>
        <taxon>Pseudomonas</taxon>
    </lineage>
</organism>
<evidence type="ECO:0000259" key="1">
    <source>
        <dbReference type="SMART" id="SM01321"/>
    </source>
</evidence>
<dbReference type="Proteomes" id="UP001063475">
    <property type="component" value="Unassembled WGS sequence"/>
</dbReference>
<dbReference type="EMBL" id="JAMSHA010000003">
    <property type="protein sequence ID" value="MCV2221803.1"/>
    <property type="molecule type" value="Genomic_DNA"/>
</dbReference>
<dbReference type="PANTHER" id="PTHR34322">
    <property type="entry name" value="TRANSPOSASE, Y1_TNP DOMAIN-CONTAINING"/>
    <property type="match status" value="1"/>
</dbReference>
<gene>
    <name evidence="2" type="ORF">ND528_09495</name>
</gene>
<protein>
    <submittedName>
        <fullName evidence="2">Transposase</fullName>
    </submittedName>
</protein>
<dbReference type="Pfam" id="PF01797">
    <property type="entry name" value="Y1_Tnp"/>
    <property type="match status" value="1"/>
</dbReference>
<sequence length="251" mass="28814">MPRRARVLIPGVPLHLIQRGNNRSVCFFTEEDYHFYLELLAEQASKNDCDVHAWCLMTNHVHLLVSPHHANSASLLMKGIGQRYVQYINRVYRRSGSLWEGRYRSCLVESERYLLCCYRYIEMNPVRAKMVVHPAEYRWSSYRVNAQSERSHIVTPHAQYLALGVQGGQPADAYRELFNKDLESEVVDQIRAATNGNNVFGGSKFAVEVEAMIGRRVQRGSPVVCPRFLLFNHPDMANQGTFKVFNPGKPQ</sequence>
<accession>A0ABT2XTY1</accession>
<dbReference type="SUPFAM" id="SSF143422">
    <property type="entry name" value="Transposase IS200-like"/>
    <property type="match status" value="1"/>
</dbReference>
<dbReference type="Gene3D" id="3.30.70.1290">
    <property type="entry name" value="Transposase IS200-like"/>
    <property type="match status" value="1"/>
</dbReference>
<evidence type="ECO:0000313" key="2">
    <source>
        <dbReference type="EMBL" id="MCV2221803.1"/>
    </source>
</evidence>
<dbReference type="InterPro" id="IPR036515">
    <property type="entry name" value="Transposase_17_sf"/>
</dbReference>